<dbReference type="Pfam" id="PF19610">
    <property type="entry name" value="DUF6115"/>
    <property type="match status" value="1"/>
</dbReference>
<dbReference type="EMBL" id="LTBA01000001">
    <property type="protein sequence ID" value="KYH35620.1"/>
    <property type="molecule type" value="Genomic_DNA"/>
</dbReference>
<dbReference type="InterPro" id="IPR046118">
    <property type="entry name" value="DUF6115"/>
</dbReference>
<comment type="caution">
    <text evidence="2">The sequence shown here is derived from an EMBL/GenBank/DDBJ whole genome shotgun (WGS) entry which is preliminary data.</text>
</comment>
<dbReference type="Proteomes" id="UP000075531">
    <property type="component" value="Unassembled WGS sequence"/>
</dbReference>
<feature type="coiled-coil region" evidence="1">
    <location>
        <begin position="50"/>
        <end position="84"/>
    </location>
</feature>
<evidence type="ECO:0000313" key="2">
    <source>
        <dbReference type="EMBL" id="KYH35620.1"/>
    </source>
</evidence>
<evidence type="ECO:0000313" key="3">
    <source>
        <dbReference type="Proteomes" id="UP000075531"/>
    </source>
</evidence>
<name>A0A151B752_9CLOT</name>
<keyword evidence="3" id="KW-1185">Reference proteome</keyword>
<reference evidence="2 3" key="1">
    <citation type="submission" date="2016-02" db="EMBL/GenBank/DDBJ databases">
        <title>Genome sequence of Clostridium tepidiprofundi DSM 19306.</title>
        <authorList>
            <person name="Poehlein A."/>
            <person name="Daniel R."/>
        </authorList>
    </citation>
    <scope>NUCLEOTIDE SEQUENCE [LARGE SCALE GENOMIC DNA]</scope>
    <source>
        <strain evidence="2 3">DSM 19306</strain>
    </source>
</reference>
<protein>
    <submittedName>
        <fullName evidence="2">Uncharacterized protein</fullName>
    </submittedName>
</protein>
<gene>
    <name evidence="2" type="ORF">CLTEP_00130</name>
</gene>
<keyword evidence="1" id="KW-0175">Coiled coil</keyword>
<dbReference type="PATRIC" id="fig|1121338.3.peg.14"/>
<organism evidence="2 3">
    <name type="scientific">Clostridium tepidiprofundi DSM 19306</name>
    <dbReference type="NCBI Taxonomy" id="1121338"/>
    <lineage>
        <taxon>Bacteria</taxon>
        <taxon>Bacillati</taxon>
        <taxon>Bacillota</taxon>
        <taxon>Clostridia</taxon>
        <taxon>Eubacteriales</taxon>
        <taxon>Clostridiaceae</taxon>
        <taxon>Clostridium</taxon>
    </lineage>
</organism>
<dbReference type="STRING" id="1121338.CLTEP_00130"/>
<accession>A0A151B752</accession>
<dbReference type="AlphaFoldDB" id="A0A151B752"/>
<sequence length="142" mass="15991">MLAILLIIIGLLLIIVNAVLLKKDSTSFSNVLYSTDEKLSDIDIKIGKLRNEFAETVLELQKEINELKSNNEGIKVENVEFNNDVNYSVSHDKKSYSTNSVNNVNIDKINILIKKGLSDDEIAQKLNIGKGEVLLIKELYLR</sequence>
<proteinExistence type="predicted"/>
<evidence type="ECO:0000256" key="1">
    <source>
        <dbReference type="SAM" id="Coils"/>
    </source>
</evidence>